<name>A0ABN8CP91_9STRA</name>
<organism evidence="1 2">
    <name type="scientific">Peronospora belbahrii</name>
    <dbReference type="NCBI Taxonomy" id="622444"/>
    <lineage>
        <taxon>Eukaryota</taxon>
        <taxon>Sar</taxon>
        <taxon>Stramenopiles</taxon>
        <taxon>Oomycota</taxon>
        <taxon>Peronosporomycetes</taxon>
        <taxon>Peronosporales</taxon>
        <taxon>Peronosporaceae</taxon>
        <taxon>Peronospora</taxon>
    </lineage>
</organism>
<accession>A0ABN8CP91</accession>
<protein>
    <submittedName>
        <fullName evidence="1">Uncharacterized protein</fullName>
    </submittedName>
</protein>
<evidence type="ECO:0000313" key="1">
    <source>
        <dbReference type="EMBL" id="CAH0514409.1"/>
    </source>
</evidence>
<keyword evidence="2" id="KW-1185">Reference proteome</keyword>
<evidence type="ECO:0000313" key="2">
    <source>
        <dbReference type="Proteomes" id="UP001158986"/>
    </source>
</evidence>
<gene>
    <name evidence="1" type="ORF">PBS001_LOCUS1162</name>
</gene>
<sequence length="63" mass="7054">MVSAVDAMHSLQTKSLLLNNSKLRVRHARWSSRSPEQLPVVIHNQTMLFFHTAVSVDPISSLA</sequence>
<reference evidence="1 2" key="1">
    <citation type="submission" date="2021-11" db="EMBL/GenBank/DDBJ databases">
        <authorList>
            <person name="Islam A."/>
            <person name="Islam S."/>
            <person name="Flora M.S."/>
            <person name="Rahman M."/>
            <person name="Ziaur R.M."/>
            <person name="Epstein J.H."/>
            <person name="Hassan M."/>
            <person name="Klassen M."/>
            <person name="Woodard K."/>
            <person name="Webb A."/>
            <person name="Webby R.J."/>
            <person name="El Zowalaty M.E."/>
        </authorList>
    </citation>
    <scope>NUCLEOTIDE SEQUENCE [LARGE SCALE GENOMIC DNA]</scope>
    <source>
        <strain evidence="1">Pbs1</strain>
    </source>
</reference>
<proteinExistence type="predicted"/>
<comment type="caution">
    <text evidence="1">The sequence shown here is derived from an EMBL/GenBank/DDBJ whole genome shotgun (WGS) entry which is preliminary data.</text>
</comment>
<dbReference type="EMBL" id="CAKLCB010000071">
    <property type="protein sequence ID" value="CAH0514409.1"/>
    <property type="molecule type" value="Genomic_DNA"/>
</dbReference>
<dbReference type="Proteomes" id="UP001158986">
    <property type="component" value="Unassembled WGS sequence"/>
</dbReference>